<organism evidence="1 2">
    <name type="scientific">Massilia violaceinigra</name>
    <dbReference type="NCBI Taxonomy" id="2045208"/>
    <lineage>
        <taxon>Bacteria</taxon>
        <taxon>Pseudomonadati</taxon>
        <taxon>Pseudomonadota</taxon>
        <taxon>Betaproteobacteria</taxon>
        <taxon>Burkholderiales</taxon>
        <taxon>Oxalobacteraceae</taxon>
        <taxon>Telluria group</taxon>
        <taxon>Massilia</taxon>
    </lineage>
</organism>
<keyword evidence="2" id="KW-1185">Reference proteome</keyword>
<dbReference type="Proteomes" id="UP000831532">
    <property type="component" value="Chromosome"/>
</dbReference>
<dbReference type="RefSeq" id="WP_243489923.1">
    <property type="nucleotide sequence ID" value="NZ_CP063361.1"/>
</dbReference>
<protein>
    <recommendedName>
        <fullName evidence="3">Flagellar protein FliT</fullName>
    </recommendedName>
</protein>
<sequence length="97" mass="11242">MATLEERQYDGDQARLVLENEAFASALADMKTEITEQWKQSPARDNEGREKLWTMLKLLDKLEATLRTTLETGRLAKLELDYQQTLAERAKELIGWN</sequence>
<gene>
    <name evidence="1" type="ORF">INH39_25550</name>
</gene>
<proteinExistence type="predicted"/>
<accession>A0ABY4A311</accession>
<evidence type="ECO:0000313" key="2">
    <source>
        <dbReference type="Proteomes" id="UP000831532"/>
    </source>
</evidence>
<evidence type="ECO:0008006" key="3">
    <source>
        <dbReference type="Google" id="ProtNLM"/>
    </source>
</evidence>
<reference evidence="1 2" key="1">
    <citation type="submission" date="2020-10" db="EMBL/GenBank/DDBJ databases">
        <title>Genome analysis of Massilia species.</title>
        <authorList>
            <person name="Jung D.-H."/>
        </authorList>
    </citation>
    <scope>NUCLEOTIDE SEQUENCE [LARGE SCALE GENOMIC DNA]</scope>
    <source>
        <strain evidence="2">sipir</strain>
    </source>
</reference>
<name>A0ABY4A311_9BURK</name>
<evidence type="ECO:0000313" key="1">
    <source>
        <dbReference type="EMBL" id="UOD28777.1"/>
    </source>
</evidence>
<dbReference type="EMBL" id="CP063361">
    <property type="protein sequence ID" value="UOD28777.1"/>
    <property type="molecule type" value="Genomic_DNA"/>
</dbReference>